<comment type="caution">
    <text evidence="2">The sequence shown here is derived from an EMBL/GenBank/DDBJ whole genome shotgun (WGS) entry which is preliminary data.</text>
</comment>
<dbReference type="EMBL" id="JBBPFD010000014">
    <property type="protein sequence ID" value="KAK7898451.1"/>
    <property type="molecule type" value="Genomic_DNA"/>
</dbReference>
<organism evidence="2 3">
    <name type="scientific">Mugilogobius chulae</name>
    <name type="common">yellowstripe goby</name>
    <dbReference type="NCBI Taxonomy" id="88201"/>
    <lineage>
        <taxon>Eukaryota</taxon>
        <taxon>Metazoa</taxon>
        <taxon>Chordata</taxon>
        <taxon>Craniata</taxon>
        <taxon>Vertebrata</taxon>
        <taxon>Euteleostomi</taxon>
        <taxon>Actinopterygii</taxon>
        <taxon>Neopterygii</taxon>
        <taxon>Teleostei</taxon>
        <taxon>Neoteleostei</taxon>
        <taxon>Acanthomorphata</taxon>
        <taxon>Gobiaria</taxon>
        <taxon>Gobiiformes</taxon>
        <taxon>Gobioidei</taxon>
        <taxon>Gobiidae</taxon>
        <taxon>Gobionellinae</taxon>
        <taxon>Mugilogobius</taxon>
    </lineage>
</organism>
<gene>
    <name evidence="2" type="ORF">WMY93_019304</name>
</gene>
<evidence type="ECO:0000313" key="2">
    <source>
        <dbReference type="EMBL" id="KAK7898451.1"/>
    </source>
</evidence>
<feature type="region of interest" description="Disordered" evidence="1">
    <location>
        <begin position="150"/>
        <end position="196"/>
    </location>
</feature>
<accession>A0AAW0NQS7</accession>
<protein>
    <submittedName>
        <fullName evidence="2">Uncharacterized protein</fullName>
    </submittedName>
</protein>
<dbReference type="Proteomes" id="UP001460270">
    <property type="component" value="Unassembled WGS sequence"/>
</dbReference>
<evidence type="ECO:0000256" key="1">
    <source>
        <dbReference type="SAM" id="MobiDB-lite"/>
    </source>
</evidence>
<evidence type="ECO:0000313" key="3">
    <source>
        <dbReference type="Proteomes" id="UP001460270"/>
    </source>
</evidence>
<dbReference type="Gene3D" id="3.30.70.1820">
    <property type="entry name" value="L1 transposable element, RRM domain"/>
    <property type="match status" value="1"/>
</dbReference>
<reference evidence="3" key="1">
    <citation type="submission" date="2024-04" db="EMBL/GenBank/DDBJ databases">
        <title>Salinicola lusitanus LLJ914,a marine bacterium isolated from the Okinawa Trough.</title>
        <authorList>
            <person name="Li J."/>
        </authorList>
    </citation>
    <scope>NUCLEOTIDE SEQUENCE [LARGE SCALE GENOMIC DNA]</scope>
</reference>
<proteinExistence type="predicted"/>
<feature type="compositionally biased region" description="Polar residues" evidence="1">
    <location>
        <begin position="114"/>
        <end position="124"/>
    </location>
</feature>
<feature type="region of interest" description="Disordered" evidence="1">
    <location>
        <begin position="95"/>
        <end position="128"/>
    </location>
</feature>
<sequence>MLDLHAASCSDQPTVKVDTDKQRSDCLYITSITCLLTTVASGAPCCEHSSRVRSVLHNPIVSEMSKTLGEQLKADYQVNICELNYLISEVKNNMTGKTKRKKSKAGVNAKAATEASSFPSSGSANVEEPATLQTPALQANMHDYLGAQLHSGISEDPEPTSLFPPLPISPAATSSATAASPAASYDTPSSPGISPAAKQGRFEHAILPDITATMLSEFSALKLLVIDKADATQSLITKNSVAIAEVRAEVQENANQLNALKMTLDQTCGELLLLKDRVVDLETQSSAVTKTVAAQASRLSLLESYSRRWNLILRGLEEKDQQDVRGEAIRVLQRVLPEARDQLPDVVDTVHRLGPRRPDTTRGVIIQFARRQLRDAIWRAAKNSTFLKANNMKLAEDLTAEDREKRRRLWPLVENARKENKVAFFRGSRAFVDGTEIFPP</sequence>
<name>A0AAW0NQS7_9GOBI</name>
<feature type="compositionally biased region" description="Low complexity" evidence="1">
    <location>
        <begin position="169"/>
        <end position="191"/>
    </location>
</feature>
<keyword evidence="3" id="KW-1185">Reference proteome</keyword>
<dbReference type="PANTHER" id="PTHR11505">
    <property type="entry name" value="L1 TRANSPOSABLE ELEMENT-RELATED"/>
    <property type="match status" value="1"/>
</dbReference>
<dbReference type="AlphaFoldDB" id="A0AAW0NQS7"/>
<dbReference type="InterPro" id="IPR004244">
    <property type="entry name" value="Transposase_22"/>
</dbReference>